<evidence type="ECO:0000256" key="2">
    <source>
        <dbReference type="ARBA" id="ARBA00022679"/>
    </source>
</evidence>
<evidence type="ECO:0000256" key="3">
    <source>
        <dbReference type="ARBA" id="ARBA00047960"/>
    </source>
</evidence>
<dbReference type="Gene3D" id="3.40.30.10">
    <property type="entry name" value="Glutaredoxin"/>
    <property type="match status" value="1"/>
</dbReference>
<keyword evidence="2" id="KW-0808">Transferase</keyword>
<dbReference type="EMBL" id="JAGQFT010000093">
    <property type="protein sequence ID" value="MBR0563031.1"/>
    <property type="molecule type" value="Genomic_DNA"/>
</dbReference>
<dbReference type="PANTHER" id="PTHR44051">
    <property type="entry name" value="GLUTATHIONE S-TRANSFERASE-RELATED"/>
    <property type="match status" value="1"/>
</dbReference>
<proteinExistence type="inferred from homology"/>
<dbReference type="PROSITE" id="PS50404">
    <property type="entry name" value="GST_NTER"/>
    <property type="match status" value="1"/>
</dbReference>
<reference evidence="7" key="2">
    <citation type="submission" date="2021-04" db="EMBL/GenBank/DDBJ databases">
        <authorList>
            <person name="Karlyshev A.V."/>
        </authorList>
    </citation>
    <scope>NUCLEOTIDE SEQUENCE</scope>
    <source>
        <strain evidence="7">LMG 29479</strain>
    </source>
</reference>
<dbReference type="Gene3D" id="1.20.1050.10">
    <property type="match status" value="1"/>
</dbReference>
<dbReference type="InterPro" id="IPR036282">
    <property type="entry name" value="Glutathione-S-Trfase_C_sf"/>
</dbReference>
<dbReference type="SFLD" id="SFLDG00358">
    <property type="entry name" value="Main_(cytGST)"/>
    <property type="match status" value="1"/>
</dbReference>
<evidence type="ECO:0000259" key="5">
    <source>
        <dbReference type="PROSITE" id="PS50404"/>
    </source>
</evidence>
<feature type="domain" description="GST N-terminal" evidence="5">
    <location>
        <begin position="1"/>
        <end position="80"/>
    </location>
</feature>
<evidence type="ECO:0000313" key="9">
    <source>
        <dbReference type="Proteomes" id="UP000675747"/>
    </source>
</evidence>
<comment type="caution">
    <text evidence="7">The sequence shown here is derived from an EMBL/GenBank/DDBJ whole genome shotgun (WGS) entry which is preliminary data.</text>
</comment>
<comment type="similarity">
    <text evidence="4">Belongs to the GST superfamily.</text>
</comment>
<feature type="domain" description="GST C-terminal" evidence="6">
    <location>
        <begin position="87"/>
        <end position="222"/>
    </location>
</feature>
<dbReference type="CDD" id="cd03189">
    <property type="entry name" value="GST_C_GTT1_like"/>
    <property type="match status" value="1"/>
</dbReference>
<dbReference type="CDD" id="cd03046">
    <property type="entry name" value="GST_N_GTT1_like"/>
    <property type="match status" value="1"/>
</dbReference>
<dbReference type="EC" id="2.5.1.18" evidence="1"/>
<dbReference type="InterPro" id="IPR010987">
    <property type="entry name" value="Glutathione-S-Trfase_C-like"/>
</dbReference>
<gene>
    <name evidence="8" type="ORF">KB893_000410</name>
    <name evidence="7" type="ORF">KB893_10955</name>
</gene>
<evidence type="ECO:0000256" key="1">
    <source>
        <dbReference type="ARBA" id="ARBA00012452"/>
    </source>
</evidence>
<dbReference type="Pfam" id="PF00043">
    <property type="entry name" value="GST_C"/>
    <property type="match status" value="1"/>
</dbReference>
<evidence type="ECO:0000259" key="6">
    <source>
        <dbReference type="PROSITE" id="PS50405"/>
    </source>
</evidence>
<dbReference type="SUPFAM" id="SSF52833">
    <property type="entry name" value="Thioredoxin-like"/>
    <property type="match status" value="1"/>
</dbReference>
<dbReference type="InterPro" id="IPR004045">
    <property type="entry name" value="Glutathione_S-Trfase_N"/>
</dbReference>
<dbReference type="GO" id="GO:0004601">
    <property type="term" value="F:peroxidase activity"/>
    <property type="evidence" value="ECO:0007669"/>
    <property type="project" value="UniProtKB-ARBA"/>
</dbReference>
<name>A0A8J8AXV0_9GAMM</name>
<accession>A0A8J8AXV0</accession>
<dbReference type="EMBL" id="JAGQFT020000001">
    <property type="protein sequence ID" value="MBS7455598.1"/>
    <property type="molecule type" value="Genomic_DNA"/>
</dbReference>
<evidence type="ECO:0000256" key="4">
    <source>
        <dbReference type="RuleBase" id="RU003494"/>
    </source>
</evidence>
<organism evidence="7">
    <name type="scientific">Coralloluteibacterium stylophorae</name>
    <dbReference type="NCBI Taxonomy" id="1776034"/>
    <lineage>
        <taxon>Bacteria</taxon>
        <taxon>Pseudomonadati</taxon>
        <taxon>Pseudomonadota</taxon>
        <taxon>Gammaproteobacteria</taxon>
        <taxon>Lysobacterales</taxon>
        <taxon>Lysobacteraceae</taxon>
        <taxon>Coralloluteibacterium</taxon>
    </lineage>
</organism>
<keyword evidence="9" id="KW-1185">Reference proteome</keyword>
<dbReference type="AlphaFoldDB" id="A0A8J8AXV0"/>
<evidence type="ECO:0000313" key="8">
    <source>
        <dbReference type="EMBL" id="MBS7455598.1"/>
    </source>
</evidence>
<dbReference type="InterPro" id="IPR036249">
    <property type="entry name" value="Thioredoxin-like_sf"/>
</dbReference>
<dbReference type="SUPFAM" id="SSF47616">
    <property type="entry name" value="GST C-terminal domain-like"/>
    <property type="match status" value="1"/>
</dbReference>
<dbReference type="FunFam" id="3.40.30.10:FF:000156">
    <property type="entry name" value="Glutathione S-transferase 1"/>
    <property type="match status" value="1"/>
</dbReference>
<dbReference type="InterPro" id="IPR040079">
    <property type="entry name" value="Glutathione_S-Trfase"/>
</dbReference>
<dbReference type="PANTHER" id="PTHR44051:SF9">
    <property type="entry name" value="GLUTATHIONE S-TRANSFERASE 1"/>
    <property type="match status" value="1"/>
</dbReference>
<dbReference type="InterPro" id="IPR004046">
    <property type="entry name" value="GST_C"/>
</dbReference>
<evidence type="ECO:0000313" key="7">
    <source>
        <dbReference type="EMBL" id="MBR0563031.1"/>
    </source>
</evidence>
<dbReference type="SFLD" id="SFLDS00019">
    <property type="entry name" value="Glutathione_Transferase_(cytos"/>
    <property type="match status" value="1"/>
</dbReference>
<dbReference type="Proteomes" id="UP000675747">
    <property type="component" value="Unassembled WGS sequence"/>
</dbReference>
<dbReference type="GO" id="GO:0005737">
    <property type="term" value="C:cytoplasm"/>
    <property type="evidence" value="ECO:0007669"/>
    <property type="project" value="UniProtKB-ARBA"/>
</dbReference>
<dbReference type="PROSITE" id="PS50405">
    <property type="entry name" value="GST_CTER"/>
    <property type="match status" value="1"/>
</dbReference>
<dbReference type="SFLD" id="SFLDG01150">
    <property type="entry name" value="Main.1:_Beta-like"/>
    <property type="match status" value="1"/>
</dbReference>
<dbReference type="GO" id="GO:0004364">
    <property type="term" value="F:glutathione transferase activity"/>
    <property type="evidence" value="ECO:0007669"/>
    <property type="project" value="UniProtKB-EC"/>
</dbReference>
<protein>
    <recommendedName>
        <fullName evidence="1">glutathione transferase</fullName>
        <ecNumber evidence="1">2.5.1.18</ecNumber>
    </recommendedName>
</protein>
<dbReference type="Pfam" id="PF02798">
    <property type="entry name" value="GST_N"/>
    <property type="match status" value="1"/>
</dbReference>
<comment type="catalytic activity">
    <reaction evidence="3">
        <text>RX + glutathione = an S-substituted glutathione + a halide anion + H(+)</text>
        <dbReference type="Rhea" id="RHEA:16437"/>
        <dbReference type="ChEBI" id="CHEBI:15378"/>
        <dbReference type="ChEBI" id="CHEBI:16042"/>
        <dbReference type="ChEBI" id="CHEBI:17792"/>
        <dbReference type="ChEBI" id="CHEBI:57925"/>
        <dbReference type="ChEBI" id="CHEBI:90779"/>
        <dbReference type="EC" id="2.5.1.18"/>
    </reaction>
</comment>
<sequence length="222" mass="24824">MIVVHHLDNSRSQRVVWLLEELGLDYSIREYRRGKDMRAPESLKQVHPLGKAPVLEDGGVVVAESGAIIEYLLQRYDTEGRLAPPRDSEDGRRFTYWLHFAEGSLMPPLLLTLVFGQVKARAPALVRPIARGIADKVLGGFVRPQLSAQFDFMERTLAGQAWFAGERFSAADIQMSFPLEAAAARGGLDQRYPHLRGFLARIRERPAWKRAAEKGGEFGALG</sequence>
<dbReference type="RefSeq" id="WP_211926953.1">
    <property type="nucleotide sequence ID" value="NZ_JAGQFT020000001.1"/>
</dbReference>
<reference evidence="8 9" key="1">
    <citation type="journal article" date="2021" name="Microbiol. Resour. Announc.">
        <title>Draft Genome Sequence of Coralloluteibacterium stylophorae LMG 29479T.</title>
        <authorList>
            <person name="Karlyshev A.V."/>
            <person name="Kudryashova E.B."/>
            <person name="Ariskina E.V."/>
            <person name="Conroy A.P."/>
            <person name="Abidueva E.Y."/>
        </authorList>
    </citation>
    <scope>NUCLEOTIDE SEQUENCE [LARGE SCALE GENOMIC DNA]</scope>
    <source>
        <strain evidence="8 9">LMG 29479</strain>
    </source>
</reference>